<evidence type="ECO:0000313" key="1">
    <source>
        <dbReference type="EMBL" id="VDO55042.1"/>
    </source>
</evidence>
<sequence>MDSEPENSKILEVAGGDQWSKNKNAVKSKGTMINSLDDLKTIFHNLLHPKNNKIVDQAFEQIEQKTHLGREKVIFDRSL</sequence>
<accession>A0A183HLE3</accession>
<dbReference type="EMBL" id="UZAJ01009278">
    <property type="protein sequence ID" value="VDO55042.1"/>
    <property type="molecule type" value="Genomic_DNA"/>
</dbReference>
<dbReference type="WBParaSite" id="OFLC_0000830401-mRNA-1">
    <property type="protein sequence ID" value="OFLC_0000830401-mRNA-1"/>
    <property type="gene ID" value="OFLC_0000830401"/>
</dbReference>
<name>A0A183HLE3_9BILA</name>
<reference evidence="3" key="1">
    <citation type="submission" date="2016-06" db="UniProtKB">
        <authorList>
            <consortium name="WormBaseParasite"/>
        </authorList>
    </citation>
    <scope>IDENTIFICATION</scope>
</reference>
<keyword evidence="2" id="KW-1185">Reference proteome</keyword>
<dbReference type="STRING" id="387005.A0A183HLE3"/>
<dbReference type="Proteomes" id="UP000267606">
    <property type="component" value="Unassembled WGS sequence"/>
</dbReference>
<gene>
    <name evidence="1" type="ORF">OFLC_LOCUS8306</name>
</gene>
<proteinExistence type="predicted"/>
<protein>
    <submittedName>
        <fullName evidence="1 3">Uncharacterized protein</fullName>
    </submittedName>
</protein>
<evidence type="ECO:0000313" key="2">
    <source>
        <dbReference type="Proteomes" id="UP000267606"/>
    </source>
</evidence>
<dbReference type="AlphaFoldDB" id="A0A183HLE3"/>
<reference evidence="1 2" key="2">
    <citation type="submission" date="2018-11" db="EMBL/GenBank/DDBJ databases">
        <authorList>
            <consortium name="Pathogen Informatics"/>
        </authorList>
    </citation>
    <scope>NUCLEOTIDE SEQUENCE [LARGE SCALE GENOMIC DNA]</scope>
</reference>
<evidence type="ECO:0000313" key="3">
    <source>
        <dbReference type="WBParaSite" id="OFLC_0000830401-mRNA-1"/>
    </source>
</evidence>
<organism evidence="3">
    <name type="scientific">Onchocerca flexuosa</name>
    <dbReference type="NCBI Taxonomy" id="387005"/>
    <lineage>
        <taxon>Eukaryota</taxon>
        <taxon>Metazoa</taxon>
        <taxon>Ecdysozoa</taxon>
        <taxon>Nematoda</taxon>
        <taxon>Chromadorea</taxon>
        <taxon>Rhabditida</taxon>
        <taxon>Spirurina</taxon>
        <taxon>Spiruromorpha</taxon>
        <taxon>Filarioidea</taxon>
        <taxon>Onchocercidae</taxon>
        <taxon>Onchocerca</taxon>
    </lineage>
</organism>